<dbReference type="Pfam" id="PF13359">
    <property type="entry name" value="DDE_Tnp_4"/>
    <property type="match status" value="1"/>
</dbReference>
<comment type="caution">
    <text evidence="4">The sequence shown here is derived from an EMBL/GenBank/DDBJ whole genome shotgun (WGS) entry which is preliminary data.</text>
</comment>
<accession>A0AAE1I1Q9</accession>
<dbReference type="GO" id="GO:0005524">
    <property type="term" value="F:ATP binding"/>
    <property type="evidence" value="ECO:0007669"/>
    <property type="project" value="UniProtKB-KW"/>
</dbReference>
<reference evidence="4" key="1">
    <citation type="submission" date="2021-07" db="EMBL/GenBank/DDBJ databases">
        <authorList>
            <person name="Catto M.A."/>
            <person name="Jacobson A."/>
            <person name="Kennedy G."/>
            <person name="Labadie P."/>
            <person name="Hunt B.G."/>
            <person name="Srinivasan R."/>
        </authorList>
    </citation>
    <scope>NUCLEOTIDE SEQUENCE</scope>
    <source>
        <strain evidence="4">PL_HMW_Pooled</strain>
        <tissue evidence="4">Head</tissue>
    </source>
</reference>
<feature type="domain" description="DDE Tnp4" evidence="3">
    <location>
        <begin position="1"/>
        <end position="111"/>
    </location>
</feature>
<dbReference type="EMBL" id="JAHWGI010001416">
    <property type="protein sequence ID" value="KAK3931029.1"/>
    <property type="molecule type" value="Genomic_DNA"/>
</dbReference>
<sequence length="119" mass="13122">MFSQYKKRVTLKGLVGVAPNGTITHVSKLYPGSTSDKAIFADSGIIEQLEPGDSVLADKGFLISHLLPDGIELNIPPFKDIEQFTSAQVARNISIAKARIPVERANERIKKISHFRLYS</sequence>
<evidence type="ECO:0000313" key="5">
    <source>
        <dbReference type="Proteomes" id="UP001219518"/>
    </source>
</evidence>
<proteinExistence type="predicted"/>
<dbReference type="GO" id="GO:0046872">
    <property type="term" value="F:metal ion binding"/>
    <property type="evidence" value="ECO:0007669"/>
    <property type="project" value="UniProtKB-KW"/>
</dbReference>
<keyword evidence="2" id="KW-0479">Metal-binding</keyword>
<name>A0AAE1I1Q9_9NEOP</name>
<dbReference type="PANTHER" id="PTHR23080">
    <property type="entry name" value="THAP DOMAIN PROTEIN"/>
    <property type="match status" value="1"/>
</dbReference>
<evidence type="ECO:0000256" key="1">
    <source>
        <dbReference type="ARBA" id="ARBA00001968"/>
    </source>
</evidence>
<keyword evidence="4" id="KW-0547">Nucleotide-binding</keyword>
<dbReference type="InterPro" id="IPR027806">
    <property type="entry name" value="HARBI1_dom"/>
</dbReference>
<evidence type="ECO:0000259" key="3">
    <source>
        <dbReference type="Pfam" id="PF13359"/>
    </source>
</evidence>
<gene>
    <name evidence="4" type="ORF">KUF71_024941</name>
</gene>
<keyword evidence="4" id="KW-0067">ATP-binding</keyword>
<keyword evidence="5" id="KW-1185">Reference proteome</keyword>
<organism evidence="4 5">
    <name type="scientific">Frankliniella fusca</name>
    <dbReference type="NCBI Taxonomy" id="407009"/>
    <lineage>
        <taxon>Eukaryota</taxon>
        <taxon>Metazoa</taxon>
        <taxon>Ecdysozoa</taxon>
        <taxon>Arthropoda</taxon>
        <taxon>Hexapoda</taxon>
        <taxon>Insecta</taxon>
        <taxon>Pterygota</taxon>
        <taxon>Neoptera</taxon>
        <taxon>Paraneoptera</taxon>
        <taxon>Thysanoptera</taxon>
        <taxon>Terebrantia</taxon>
        <taxon>Thripoidea</taxon>
        <taxon>Thripidae</taxon>
        <taxon>Frankliniella</taxon>
    </lineage>
</organism>
<dbReference type="Proteomes" id="UP001219518">
    <property type="component" value="Unassembled WGS sequence"/>
</dbReference>
<comment type="cofactor">
    <cofactor evidence="1">
        <name>a divalent metal cation</name>
        <dbReference type="ChEBI" id="CHEBI:60240"/>
    </cofactor>
</comment>
<reference evidence="4" key="2">
    <citation type="journal article" date="2023" name="BMC Genomics">
        <title>Pest status, molecular evolution, and epigenetic factors derived from the genome assembly of Frankliniella fusca, a thysanopteran phytovirus vector.</title>
        <authorList>
            <person name="Catto M.A."/>
            <person name="Labadie P.E."/>
            <person name="Jacobson A.L."/>
            <person name="Kennedy G.G."/>
            <person name="Srinivasan R."/>
            <person name="Hunt B.G."/>
        </authorList>
    </citation>
    <scope>NUCLEOTIDE SEQUENCE</scope>
    <source>
        <strain evidence="4">PL_HMW_Pooled</strain>
    </source>
</reference>
<protein>
    <submittedName>
        <fullName evidence="4">Taurine import ATP-binding protein TauB</fullName>
    </submittedName>
</protein>
<dbReference type="PANTHER" id="PTHR23080:SF133">
    <property type="entry name" value="SI:CH211-262I1.5-RELATED"/>
    <property type="match status" value="1"/>
</dbReference>
<evidence type="ECO:0000313" key="4">
    <source>
        <dbReference type="EMBL" id="KAK3931029.1"/>
    </source>
</evidence>
<dbReference type="AlphaFoldDB" id="A0AAE1I1Q9"/>
<evidence type="ECO:0000256" key="2">
    <source>
        <dbReference type="ARBA" id="ARBA00022723"/>
    </source>
</evidence>